<organism evidence="2">
    <name type="scientific">bioreactor metagenome</name>
    <dbReference type="NCBI Taxonomy" id="1076179"/>
    <lineage>
        <taxon>unclassified sequences</taxon>
        <taxon>metagenomes</taxon>
        <taxon>ecological metagenomes</taxon>
    </lineage>
</organism>
<dbReference type="PANTHER" id="PTHR33295">
    <property type="entry name" value="ATPASE"/>
    <property type="match status" value="1"/>
</dbReference>
<comment type="caution">
    <text evidence="2">The sequence shown here is derived from an EMBL/GenBank/DDBJ whole genome shotgun (WGS) entry which is preliminary data.</text>
</comment>
<dbReference type="InterPro" id="IPR025420">
    <property type="entry name" value="DUF4143"/>
</dbReference>
<feature type="domain" description="DUF4143" evidence="1">
    <location>
        <begin position="3"/>
        <end position="124"/>
    </location>
</feature>
<evidence type="ECO:0000259" key="1">
    <source>
        <dbReference type="Pfam" id="PF13635"/>
    </source>
</evidence>
<dbReference type="PANTHER" id="PTHR33295:SF8">
    <property type="entry name" value="AAA+ ATPASE DOMAIN-CONTAINING PROTEIN"/>
    <property type="match status" value="1"/>
</dbReference>
<protein>
    <recommendedName>
        <fullName evidence="1">DUF4143 domain-containing protein</fullName>
    </recommendedName>
</protein>
<reference evidence="2" key="1">
    <citation type="submission" date="2019-08" db="EMBL/GenBank/DDBJ databases">
        <authorList>
            <person name="Kucharzyk K."/>
            <person name="Murdoch R.W."/>
            <person name="Higgins S."/>
            <person name="Loffler F."/>
        </authorList>
    </citation>
    <scope>NUCLEOTIDE SEQUENCE</scope>
</reference>
<evidence type="ECO:0000313" key="2">
    <source>
        <dbReference type="EMBL" id="MPM94747.1"/>
    </source>
</evidence>
<name>A0A645DZE5_9ZZZZ</name>
<dbReference type="Pfam" id="PF13635">
    <property type="entry name" value="DUF4143"/>
    <property type="match status" value="1"/>
</dbReference>
<proteinExistence type="predicted"/>
<sequence>MLANHMIDNFGQEIIYSDLAERFGFGSSHTAENYVSYLKQTYLLLGIHKFSFKSKERIRNEKSYVVDTAFITERDDAMNGQNIGWKLENITYVELLRRNKPLFYDVFYYREQYEIDFVVCEGNYVRELIQVSVDISSAKTYNREVSALCKAATDLKCNKLTLITMNDNRIIEENNHTIQVISIIDWLLTF</sequence>
<gene>
    <name evidence="2" type="ORF">SDC9_141895</name>
</gene>
<accession>A0A645DZE5</accession>
<dbReference type="AlphaFoldDB" id="A0A645DZE5"/>
<dbReference type="EMBL" id="VSSQ01041332">
    <property type="protein sequence ID" value="MPM94747.1"/>
    <property type="molecule type" value="Genomic_DNA"/>
</dbReference>